<dbReference type="Proteomes" id="UP000461409">
    <property type="component" value="Unassembled WGS sequence"/>
</dbReference>
<dbReference type="RefSeq" id="WP_160485657.1">
    <property type="nucleotide sequence ID" value="NZ_WUBR01000002.1"/>
</dbReference>
<dbReference type="EMBL" id="WUBR01000002">
    <property type="protein sequence ID" value="MWV28010.1"/>
    <property type="molecule type" value="Genomic_DNA"/>
</dbReference>
<comment type="caution">
    <text evidence="2">The sequence shown here is derived from an EMBL/GenBank/DDBJ whole genome shotgun (WGS) entry which is preliminary data.</text>
</comment>
<keyword evidence="3" id="KW-1185">Reference proteome</keyword>
<dbReference type="InterPro" id="IPR007410">
    <property type="entry name" value="LpqE-like"/>
</dbReference>
<feature type="chain" id="PRO_5032741797" evidence="1">
    <location>
        <begin position="23"/>
        <end position="183"/>
    </location>
</feature>
<reference evidence="2 3" key="2">
    <citation type="submission" date="2020-02" db="EMBL/GenBank/DDBJ databases">
        <title>Erythrobacter dongmakensis sp. nov., isolated from a tidal mudflat.</title>
        <authorList>
            <person name="Kim I.S."/>
        </authorList>
    </citation>
    <scope>NUCLEOTIDE SEQUENCE [LARGE SCALE GENOMIC DNA]</scope>
    <source>
        <strain evidence="2 3">GH3-10</strain>
    </source>
</reference>
<evidence type="ECO:0000313" key="3">
    <source>
        <dbReference type="Proteomes" id="UP000461409"/>
    </source>
</evidence>
<organism evidence="2 3">
    <name type="scientific">Aurantiacibacter rhizosphaerae</name>
    <dbReference type="NCBI Taxonomy" id="2691582"/>
    <lineage>
        <taxon>Bacteria</taxon>
        <taxon>Pseudomonadati</taxon>
        <taxon>Pseudomonadota</taxon>
        <taxon>Alphaproteobacteria</taxon>
        <taxon>Sphingomonadales</taxon>
        <taxon>Erythrobacteraceae</taxon>
        <taxon>Aurantiacibacter</taxon>
    </lineage>
</organism>
<dbReference type="Pfam" id="PF04314">
    <property type="entry name" value="PCuAC"/>
    <property type="match status" value="1"/>
</dbReference>
<sequence length="183" mass="19205">MMITKSISASMMSLGLALVLTACGGEATQEAPQDTQATADTDCAPGVAVTNGWLALGAVEGNPAAVYFDLENTGATSRMIRSASVMGFGSAQLHQMGEWNLQPSMDELMQLDVPAGETVKFEPGSLHVMAMEPQEPLEVGSETETTLTFVGGDKCSFPVEVRAAGDEPMNHAEGEHDGMDHAE</sequence>
<dbReference type="PROSITE" id="PS51257">
    <property type="entry name" value="PROKAR_LIPOPROTEIN"/>
    <property type="match status" value="1"/>
</dbReference>
<dbReference type="SUPFAM" id="SSF110087">
    <property type="entry name" value="DR1885-like metal-binding protein"/>
    <property type="match status" value="1"/>
</dbReference>
<feature type="signal peptide" evidence="1">
    <location>
        <begin position="1"/>
        <end position="22"/>
    </location>
</feature>
<reference evidence="2 3" key="1">
    <citation type="submission" date="2019-12" db="EMBL/GenBank/DDBJ databases">
        <authorList>
            <person name="Lee S.D."/>
        </authorList>
    </citation>
    <scope>NUCLEOTIDE SEQUENCE [LARGE SCALE GENOMIC DNA]</scope>
    <source>
        <strain evidence="2 3">GH3-10</strain>
    </source>
</reference>
<dbReference type="InterPro" id="IPR058248">
    <property type="entry name" value="Lxx211020-like"/>
</dbReference>
<dbReference type="InterPro" id="IPR036182">
    <property type="entry name" value="PCuAC_sf"/>
</dbReference>
<dbReference type="PANTHER" id="PTHR36302:SF1">
    <property type="entry name" value="COPPER CHAPERONE PCU(A)C"/>
    <property type="match status" value="1"/>
</dbReference>
<accession>A0A844XDU9</accession>
<protein>
    <submittedName>
        <fullName evidence="2">Copper chaperone PCu(A)C</fullName>
    </submittedName>
</protein>
<dbReference type="PANTHER" id="PTHR36302">
    <property type="entry name" value="BLR7088 PROTEIN"/>
    <property type="match status" value="1"/>
</dbReference>
<evidence type="ECO:0000256" key="1">
    <source>
        <dbReference type="SAM" id="SignalP"/>
    </source>
</evidence>
<dbReference type="AlphaFoldDB" id="A0A844XDU9"/>
<proteinExistence type="predicted"/>
<name>A0A844XDU9_9SPHN</name>
<keyword evidence="1" id="KW-0732">Signal</keyword>
<dbReference type="Gene3D" id="2.60.40.1890">
    <property type="entry name" value="PCu(A)C copper chaperone"/>
    <property type="match status" value="1"/>
</dbReference>
<evidence type="ECO:0000313" key="2">
    <source>
        <dbReference type="EMBL" id="MWV28010.1"/>
    </source>
</evidence>
<gene>
    <name evidence="2" type="ORF">GRF63_08825</name>
</gene>